<accession>A0ABQ9G6G2</accession>
<protein>
    <submittedName>
        <fullName evidence="4">Uncharacterized protein</fullName>
    </submittedName>
</protein>
<dbReference type="Proteomes" id="UP001159363">
    <property type="component" value="Chromosome 14"/>
</dbReference>
<keyword evidence="5" id="KW-1185">Reference proteome</keyword>
<dbReference type="SUPFAM" id="SSF48403">
    <property type="entry name" value="Ankyrin repeat"/>
    <property type="match status" value="1"/>
</dbReference>
<dbReference type="PANTHER" id="PTHR24179:SF21">
    <property type="entry name" value="MYOSIN BINDING SUBUNIT, ISOFORM O"/>
    <property type="match status" value="1"/>
</dbReference>
<evidence type="ECO:0000256" key="1">
    <source>
        <dbReference type="ARBA" id="ARBA00022473"/>
    </source>
</evidence>
<dbReference type="InterPro" id="IPR002110">
    <property type="entry name" value="Ankyrin_rpt"/>
</dbReference>
<comment type="similarity">
    <text evidence="3">Belongs to the NRARP family.</text>
</comment>
<dbReference type="Gene3D" id="1.25.40.20">
    <property type="entry name" value="Ankyrin repeat-containing domain"/>
    <property type="match status" value="1"/>
</dbReference>
<comment type="caution">
    <text evidence="4">The sequence shown here is derived from an EMBL/GenBank/DDBJ whole genome shotgun (WGS) entry which is preliminary data.</text>
</comment>
<reference evidence="4 5" key="1">
    <citation type="submission" date="2023-02" db="EMBL/GenBank/DDBJ databases">
        <title>LHISI_Scaffold_Assembly.</title>
        <authorList>
            <person name="Stuart O.P."/>
            <person name="Cleave R."/>
            <person name="Magrath M.J.L."/>
            <person name="Mikheyev A.S."/>
        </authorList>
    </citation>
    <scope>NUCLEOTIDE SEQUENCE [LARGE SCALE GENOMIC DNA]</scope>
    <source>
        <strain evidence="4">Daus_M_001</strain>
        <tissue evidence="4">Leg muscle</tissue>
    </source>
</reference>
<evidence type="ECO:0000313" key="5">
    <source>
        <dbReference type="Proteomes" id="UP001159363"/>
    </source>
</evidence>
<keyword evidence="2" id="KW-0677">Repeat</keyword>
<gene>
    <name evidence="4" type="ORF">PR048_031849</name>
</gene>
<dbReference type="InterPro" id="IPR051226">
    <property type="entry name" value="PP1_Regulatory_Subunit"/>
</dbReference>
<evidence type="ECO:0000256" key="2">
    <source>
        <dbReference type="ARBA" id="ARBA00022737"/>
    </source>
</evidence>
<name>A0ABQ9G6G2_9NEOP</name>
<organism evidence="4 5">
    <name type="scientific">Dryococelus australis</name>
    <dbReference type="NCBI Taxonomy" id="614101"/>
    <lineage>
        <taxon>Eukaryota</taxon>
        <taxon>Metazoa</taxon>
        <taxon>Ecdysozoa</taxon>
        <taxon>Arthropoda</taxon>
        <taxon>Hexapoda</taxon>
        <taxon>Insecta</taxon>
        <taxon>Pterygota</taxon>
        <taxon>Neoptera</taxon>
        <taxon>Polyneoptera</taxon>
        <taxon>Phasmatodea</taxon>
        <taxon>Verophasmatodea</taxon>
        <taxon>Anareolatae</taxon>
        <taxon>Phasmatidae</taxon>
        <taxon>Eurycanthinae</taxon>
        <taxon>Dryococelus</taxon>
    </lineage>
</organism>
<evidence type="ECO:0000256" key="3">
    <source>
        <dbReference type="ARBA" id="ARBA00038386"/>
    </source>
</evidence>
<dbReference type="Pfam" id="PF13637">
    <property type="entry name" value="Ank_4"/>
    <property type="match status" value="1"/>
</dbReference>
<evidence type="ECO:0000313" key="4">
    <source>
        <dbReference type="EMBL" id="KAJ8868040.1"/>
    </source>
</evidence>
<dbReference type="PANTHER" id="PTHR24179">
    <property type="entry name" value="PROTEIN PHOSPHATASE 1 REGULATORY SUBUNIT 12"/>
    <property type="match status" value="1"/>
</dbReference>
<dbReference type="InterPro" id="IPR036770">
    <property type="entry name" value="Ankyrin_rpt-contain_sf"/>
</dbReference>
<proteinExistence type="inferred from homology"/>
<dbReference type="EMBL" id="JARBHB010000015">
    <property type="protein sequence ID" value="KAJ8868040.1"/>
    <property type="molecule type" value="Genomic_DNA"/>
</dbReference>
<keyword evidence="1" id="KW-0217">Developmental protein</keyword>
<sequence>MSWSCWYVDCREKFLISAVSACTVAGPLPVASCLHVRSRTHVWVVMVKMSEKELSNSALFKRAEQLRRWEESDTNREAGVPKMMVRKIQFSPECVFLAACAAGDKEEVRRLLDEGADINTTDADDMTALHQVLWTSIYLCVCRHAVTLLG</sequence>